<dbReference type="Proteomes" id="UP001165740">
    <property type="component" value="Chromosome 12"/>
</dbReference>
<dbReference type="Gene3D" id="1.25.40.20">
    <property type="entry name" value="Ankyrin repeat-containing domain"/>
    <property type="match status" value="1"/>
</dbReference>
<dbReference type="AlphaFoldDB" id="A0A9W2YK24"/>
<evidence type="ECO:0000313" key="3">
    <source>
        <dbReference type="RefSeq" id="XP_055863146.1"/>
    </source>
</evidence>
<evidence type="ECO:0000313" key="2">
    <source>
        <dbReference type="Proteomes" id="UP001165740"/>
    </source>
</evidence>
<dbReference type="GeneID" id="106051888"/>
<accession>A0A9W2YK24</accession>
<dbReference type="InterPro" id="IPR002110">
    <property type="entry name" value="Ankyrin_rpt"/>
</dbReference>
<reference evidence="3" key="1">
    <citation type="submission" date="2025-08" db="UniProtKB">
        <authorList>
            <consortium name="RefSeq"/>
        </authorList>
    </citation>
    <scope>IDENTIFICATION</scope>
</reference>
<dbReference type="SUPFAM" id="SSF48403">
    <property type="entry name" value="Ankyrin repeat"/>
    <property type="match status" value="1"/>
</dbReference>
<keyword evidence="2" id="KW-1185">Reference proteome</keyword>
<feature type="region of interest" description="Disordered" evidence="1">
    <location>
        <begin position="132"/>
        <end position="161"/>
    </location>
</feature>
<sequence length="601" mass="67438">MNPHTSDILTFIQFAKKGETSRKLRGLIEHIPLSDVMAWRDEDGLDLMHHVILGNNSELVAFLLQHNFFVRPHIPEVNPYSHLAALLGERALLQVLLQHRPDDYYPSKVSIRLPQSVIDSLAKNNKMNTSTVLNSTRLSGAGSTSSSSSSTSSSSSLPNNSTGNFYKTESLSELLKNLSNQATSPLDIASRAGHLQCVKVILNQCVLKKHSEDTLLDKSDYTLACIADSPLSLALLIHEQAPSREEWEGAVQVCLHYARPECLDLLLQQKRDTKQMFKGMNFYHVLYTYTSVQGASSYPKLAQTTEVLVKHGHKVGAKVPCRTYPMYSLLTHAFCFHDYSNTQYYIKALRILLKQGADPCFDEVKFEKRHPKFAASKITGRSAFSSALHCLLETVETYSKYLDSPTLAIKFVEDCAMVLMGNNASMNHVGHIGHSEKRTIQGTVLHQLAKSSVALGVNPAMVRCVLRHGADPNLKVDGKYAINVYFDRLFQKLSGKSKPAETGKYLKDSMTMCRLCMFMKPESIRDCLNIFVKDHGRALSDQLQTYVRAVRDELTRRSKQIHSLRDLSAWAVWTSCGCQSERVHGLKISSEFKTFILPMNF</sequence>
<name>A0A9W2YK24_BIOGL</name>
<proteinExistence type="predicted"/>
<feature type="compositionally biased region" description="Low complexity" evidence="1">
    <location>
        <begin position="143"/>
        <end position="156"/>
    </location>
</feature>
<organism evidence="2 3">
    <name type="scientific">Biomphalaria glabrata</name>
    <name type="common">Bloodfluke planorb</name>
    <name type="synonym">Freshwater snail</name>
    <dbReference type="NCBI Taxonomy" id="6526"/>
    <lineage>
        <taxon>Eukaryota</taxon>
        <taxon>Metazoa</taxon>
        <taxon>Spiralia</taxon>
        <taxon>Lophotrochozoa</taxon>
        <taxon>Mollusca</taxon>
        <taxon>Gastropoda</taxon>
        <taxon>Heterobranchia</taxon>
        <taxon>Euthyneura</taxon>
        <taxon>Panpulmonata</taxon>
        <taxon>Hygrophila</taxon>
        <taxon>Lymnaeoidea</taxon>
        <taxon>Planorbidae</taxon>
        <taxon>Biomphalaria</taxon>
    </lineage>
</organism>
<gene>
    <name evidence="3" type="primary">LOC106051888</name>
</gene>
<dbReference type="InterPro" id="IPR036770">
    <property type="entry name" value="Ankyrin_rpt-contain_sf"/>
</dbReference>
<dbReference type="OMA" id="FYHVLYT"/>
<dbReference type="SMART" id="SM00248">
    <property type="entry name" value="ANK"/>
    <property type="match status" value="5"/>
</dbReference>
<protein>
    <submittedName>
        <fullName evidence="3">Uncharacterized protein LOC106051888</fullName>
    </submittedName>
</protein>
<feature type="compositionally biased region" description="Polar residues" evidence="1">
    <location>
        <begin position="132"/>
        <end position="142"/>
    </location>
</feature>
<evidence type="ECO:0000256" key="1">
    <source>
        <dbReference type="SAM" id="MobiDB-lite"/>
    </source>
</evidence>
<dbReference type="OrthoDB" id="6058160at2759"/>
<dbReference type="RefSeq" id="XP_055863146.1">
    <property type="nucleotide sequence ID" value="XM_056007171.1"/>
</dbReference>